<dbReference type="AlphaFoldDB" id="A0A7G6E4D9"/>
<dbReference type="Gene3D" id="3.60.9.10">
    <property type="entry name" value="Aldehyde ferredoxin oxidoreductase, N-terminal domain"/>
    <property type="match status" value="1"/>
</dbReference>
<evidence type="ECO:0000313" key="11">
    <source>
        <dbReference type="Proteomes" id="UP000515847"/>
    </source>
</evidence>
<evidence type="ECO:0000256" key="1">
    <source>
        <dbReference type="ARBA" id="ARBA00001966"/>
    </source>
</evidence>
<dbReference type="InterPro" id="IPR051919">
    <property type="entry name" value="W-dependent_AOR"/>
</dbReference>
<evidence type="ECO:0000259" key="9">
    <source>
        <dbReference type="SMART" id="SM00790"/>
    </source>
</evidence>
<dbReference type="GO" id="GO:0046872">
    <property type="term" value="F:metal ion binding"/>
    <property type="evidence" value="ECO:0007669"/>
    <property type="project" value="UniProtKB-KW"/>
</dbReference>
<evidence type="ECO:0000256" key="6">
    <source>
        <dbReference type="ARBA" id="ARBA00023004"/>
    </source>
</evidence>
<dbReference type="PANTHER" id="PTHR30038:SF0">
    <property type="entry name" value="TUNGSTEN-CONTAINING ALDEHYDE FERREDOXIN OXIDOREDUCTASE"/>
    <property type="match status" value="1"/>
</dbReference>
<gene>
    <name evidence="10" type="ORF">BR63_11850</name>
</gene>
<dbReference type="OrthoDB" id="9763894at2"/>
<comment type="similarity">
    <text evidence="2">Belongs to the AOR/FOR family.</text>
</comment>
<dbReference type="InterPro" id="IPR013983">
    <property type="entry name" value="Ald_Fedxn_OxRdtase_N"/>
</dbReference>
<keyword evidence="6" id="KW-0408">Iron</keyword>
<dbReference type="Pfam" id="PF01314">
    <property type="entry name" value="AFOR_C"/>
    <property type="match status" value="1"/>
</dbReference>
<feature type="domain" description="Aldehyde ferredoxin oxidoreductase N-terminal" evidence="9">
    <location>
        <begin position="5"/>
        <end position="208"/>
    </location>
</feature>
<dbReference type="SUPFAM" id="SSF56228">
    <property type="entry name" value="Aldehyde ferredoxin oxidoreductase, N-terminal domain"/>
    <property type="match status" value="1"/>
</dbReference>
<keyword evidence="5" id="KW-0560">Oxidoreductase</keyword>
<dbReference type="PANTHER" id="PTHR30038">
    <property type="entry name" value="ALDEHYDE FERREDOXIN OXIDOREDUCTASE"/>
    <property type="match status" value="1"/>
</dbReference>
<dbReference type="Gene3D" id="1.10.599.10">
    <property type="entry name" value="Aldehyde Ferredoxin Oxidoreductase Protein, subunit A, domain 3"/>
    <property type="match status" value="1"/>
</dbReference>
<protein>
    <submittedName>
        <fullName evidence="10">Aldehyde ferredoxin oxidoreductase</fullName>
    </submittedName>
</protein>
<evidence type="ECO:0000256" key="2">
    <source>
        <dbReference type="ARBA" id="ARBA00011032"/>
    </source>
</evidence>
<dbReference type="GO" id="GO:0051539">
    <property type="term" value="F:4 iron, 4 sulfur cluster binding"/>
    <property type="evidence" value="ECO:0007669"/>
    <property type="project" value="UniProtKB-KW"/>
</dbReference>
<dbReference type="Proteomes" id="UP000515847">
    <property type="component" value="Chromosome"/>
</dbReference>
<dbReference type="InterPro" id="IPR013984">
    <property type="entry name" value="Ald_Fedxn_OxRdtase_dom2"/>
</dbReference>
<dbReference type="InterPro" id="IPR013985">
    <property type="entry name" value="Ald_Fedxn_OxRdtase_dom3"/>
</dbReference>
<evidence type="ECO:0000256" key="3">
    <source>
        <dbReference type="ARBA" id="ARBA00022485"/>
    </source>
</evidence>
<keyword evidence="11" id="KW-1185">Reference proteome</keyword>
<reference evidence="10 11" key="1">
    <citation type="journal article" date="2019" name="Front. Microbiol.">
        <title>Thermoanaerosceptrum fracticalcis gen. nov. sp. nov., a Novel Fumarate-Fermenting Microorganism From a Deep Fractured Carbonate Aquifer of the US Great Basin.</title>
        <authorList>
            <person name="Hamilton-Brehm S.D."/>
            <person name="Stewart L.E."/>
            <person name="Zavarin M."/>
            <person name="Caldwell M."/>
            <person name="Lawson P.A."/>
            <person name="Onstott T.C."/>
            <person name="Grzymski J."/>
            <person name="Neveux I."/>
            <person name="Lollar B.S."/>
            <person name="Russell C.E."/>
            <person name="Moser D.P."/>
        </authorList>
    </citation>
    <scope>NUCLEOTIDE SEQUENCE [LARGE SCALE GENOMIC DNA]</scope>
    <source>
        <strain evidence="10 11">DRI-13</strain>
    </source>
</reference>
<organism evidence="10 11">
    <name type="scientific">Thermanaerosceptrum fracticalcis</name>
    <dbReference type="NCBI Taxonomy" id="1712410"/>
    <lineage>
        <taxon>Bacteria</taxon>
        <taxon>Bacillati</taxon>
        <taxon>Bacillota</taxon>
        <taxon>Clostridia</taxon>
        <taxon>Eubacteriales</taxon>
        <taxon>Peptococcaceae</taxon>
        <taxon>Thermanaerosceptrum</taxon>
    </lineage>
</organism>
<dbReference type="KEGG" id="tfr:BR63_11850"/>
<proteinExistence type="inferred from homology"/>
<dbReference type="InterPro" id="IPR001203">
    <property type="entry name" value="OxRdtase_Ald_Fedxn_C"/>
</dbReference>
<dbReference type="EMBL" id="CP045798">
    <property type="protein sequence ID" value="QNB46943.1"/>
    <property type="molecule type" value="Genomic_DNA"/>
</dbReference>
<evidence type="ECO:0000256" key="7">
    <source>
        <dbReference type="ARBA" id="ARBA00023014"/>
    </source>
</evidence>
<keyword evidence="7" id="KW-0411">Iron-sulfur</keyword>
<dbReference type="GO" id="GO:0016625">
    <property type="term" value="F:oxidoreductase activity, acting on the aldehyde or oxo group of donors, iron-sulfur protein as acceptor"/>
    <property type="evidence" value="ECO:0007669"/>
    <property type="project" value="InterPro"/>
</dbReference>
<dbReference type="SMART" id="SM00790">
    <property type="entry name" value="AFOR_N"/>
    <property type="match status" value="1"/>
</dbReference>
<dbReference type="Pfam" id="PF02730">
    <property type="entry name" value="AFOR_N"/>
    <property type="match status" value="1"/>
</dbReference>
<comment type="cofactor">
    <cofactor evidence="1">
        <name>[4Fe-4S] cluster</name>
        <dbReference type="ChEBI" id="CHEBI:49883"/>
    </cofactor>
</comment>
<evidence type="ECO:0000256" key="8">
    <source>
        <dbReference type="ARBA" id="ARBA00049934"/>
    </source>
</evidence>
<dbReference type="RefSeq" id="WP_034420382.1">
    <property type="nucleotide sequence ID" value="NZ_CP045798.1"/>
</dbReference>
<sequence>MPFGYTGKIIRINLSTAKIKIEEPGDLFYRKYYGGKGLVAYYLLQELPPHIDPLGEENKLIFATGILTGAPVAAMPRFSVGAKSPLTGAFGESEAGGFWGPELKKAGYDALIIEGKAPAPVYIYIHDDKIEIKDARHLWGKETGDTQNLIRDQLKDQNVRIAQIGPGGENLVRFACITNELKHFNGRNGLGAVMGSKNLKAVAVRGTKRIPFADEEKIKEIGKRYLAKYMNHPMSRTLYEFGTSAGVTSLNAGGNLPTKNFIKGEFAGADKISGQTMADTILQKREGCYACAVRCKRAVKVDKEQMQVDPKFGGPEYETIGSFGSLCEIDDLELIAKANELCNRYTIDTISTGASIAFAMECFEKGILSKDDLDGMELTFGNGEAVLQLIEKIAKREGIGDLLAEGSASAARKIGKGSEKFTLCVKGQELPMHDPRAKYGLGLGYAVSEIGADHMVAAHDPLLEQKGIILDSVAPLGILEPVSPRELTPRKVRNFSYLQQWWCFHNMAGICHFGPVPRGSLPMDDVVDLVKAAAGWDTSLWEIMKSAERVINMARMFNIREGFTREDDTIPERLFEPLENGKLQGHAIPREEFQQTVEMYYAFVGWNEEGVPSKTKLAELELDWIAEKM</sequence>
<dbReference type="SUPFAM" id="SSF48310">
    <property type="entry name" value="Aldehyde ferredoxin oxidoreductase, C-terminal domains"/>
    <property type="match status" value="1"/>
</dbReference>
<evidence type="ECO:0000256" key="5">
    <source>
        <dbReference type="ARBA" id="ARBA00023002"/>
    </source>
</evidence>
<evidence type="ECO:0000256" key="4">
    <source>
        <dbReference type="ARBA" id="ARBA00022723"/>
    </source>
</evidence>
<keyword evidence="3" id="KW-0004">4Fe-4S</keyword>
<keyword evidence="4" id="KW-0479">Metal-binding</keyword>
<dbReference type="InterPro" id="IPR036503">
    <property type="entry name" value="Ald_Fedxn_OxRdtase_N_sf"/>
</dbReference>
<evidence type="ECO:0000313" key="10">
    <source>
        <dbReference type="EMBL" id="QNB46943.1"/>
    </source>
</evidence>
<dbReference type="GO" id="GO:0009055">
    <property type="term" value="F:electron transfer activity"/>
    <property type="evidence" value="ECO:0007669"/>
    <property type="project" value="InterPro"/>
</dbReference>
<dbReference type="InterPro" id="IPR036021">
    <property type="entry name" value="Tungsten_al_ferr_oxy-like_C"/>
</dbReference>
<name>A0A7G6E4D9_THEFR</name>
<comment type="cofactor">
    <cofactor evidence="8">
        <name>tungstopterin</name>
        <dbReference type="ChEBI" id="CHEBI:30402"/>
    </cofactor>
</comment>
<dbReference type="Gene3D" id="1.10.569.10">
    <property type="entry name" value="Aldehyde Ferredoxin Oxidoreductase Protein, subunit A, domain 2"/>
    <property type="match status" value="1"/>
</dbReference>
<accession>A0A7G6E4D9</accession>